<reference evidence="1 2" key="1">
    <citation type="submission" date="2018-04" db="EMBL/GenBank/DDBJ databases">
        <title>The genome sequence of Caulobacter sp. 744.</title>
        <authorList>
            <person name="Gao J."/>
            <person name="Sun J."/>
        </authorList>
    </citation>
    <scope>NUCLEOTIDE SEQUENCE [LARGE SCALE GENOMIC DNA]</scope>
    <source>
        <strain evidence="1 2">774</strain>
    </source>
</reference>
<keyword evidence="2" id="KW-1185">Reference proteome</keyword>
<protein>
    <submittedName>
        <fullName evidence="1">Uncharacterized protein</fullName>
    </submittedName>
</protein>
<sequence length="185" mass="19879">MAASIFTALLSATLLWVRLQPTGPFARAAALILPLPQVQGALADEALAGQPPDFGKALSATRSELDLAPMHVEALLRLAYLEAPTASAPLTPAANAALIEAFRLAPADAKFASWRLNFILERWDSAAPAVRAYALGEMDVLWREAAFRRTMRKRLLSVANPAGQMALSLHIQGLDRRVSAAGQDR</sequence>
<comment type="caution">
    <text evidence="1">The sequence shown here is derived from an EMBL/GenBank/DDBJ whole genome shotgun (WGS) entry which is preliminary data.</text>
</comment>
<evidence type="ECO:0000313" key="2">
    <source>
        <dbReference type="Proteomes" id="UP000245073"/>
    </source>
</evidence>
<name>A0A2T9JXD0_9CAUL</name>
<dbReference type="EMBL" id="QDKQ01000048">
    <property type="protein sequence ID" value="PVM88356.1"/>
    <property type="molecule type" value="Genomic_DNA"/>
</dbReference>
<proteinExistence type="predicted"/>
<dbReference type="AlphaFoldDB" id="A0A2T9JXD0"/>
<accession>A0A2T9JXD0</accession>
<gene>
    <name evidence="1" type="ORF">DDF67_13345</name>
</gene>
<dbReference type="Proteomes" id="UP000245073">
    <property type="component" value="Unassembled WGS sequence"/>
</dbReference>
<organism evidence="1 2">
    <name type="scientific">Caulobacter endophyticus</name>
    <dbReference type="NCBI Taxonomy" id="2172652"/>
    <lineage>
        <taxon>Bacteria</taxon>
        <taxon>Pseudomonadati</taxon>
        <taxon>Pseudomonadota</taxon>
        <taxon>Alphaproteobacteria</taxon>
        <taxon>Caulobacterales</taxon>
        <taxon>Caulobacteraceae</taxon>
        <taxon>Caulobacter</taxon>
    </lineage>
</organism>
<evidence type="ECO:0000313" key="1">
    <source>
        <dbReference type="EMBL" id="PVM88356.1"/>
    </source>
</evidence>